<dbReference type="InterPro" id="IPR029058">
    <property type="entry name" value="AB_hydrolase_fold"/>
</dbReference>
<dbReference type="SUPFAM" id="SSF53474">
    <property type="entry name" value="alpha/beta-Hydrolases"/>
    <property type="match status" value="1"/>
</dbReference>
<feature type="domain" description="GPI inositol-deacylase PGAP1-like alpha/beta" evidence="11">
    <location>
        <begin position="105"/>
        <end position="326"/>
    </location>
</feature>
<dbReference type="GO" id="GO:0050185">
    <property type="term" value="F:phosphatidylinositol deacylase activity"/>
    <property type="evidence" value="ECO:0007669"/>
    <property type="project" value="TreeGrafter"/>
</dbReference>
<keyword evidence="7 10" id="KW-0653">Protein transport</keyword>
<evidence type="ECO:0000313" key="14">
    <source>
        <dbReference type="Proteomes" id="UP000039324"/>
    </source>
</evidence>
<dbReference type="PANTHER" id="PTHR15495">
    <property type="entry name" value="NEGATIVE REGULATOR OF VESICLE FORMATION-RELATED"/>
    <property type="match status" value="1"/>
</dbReference>
<proteinExistence type="inferred from homology"/>
<dbReference type="EMBL" id="OVEO01000003">
    <property type="protein sequence ID" value="SPQ94975.1"/>
    <property type="molecule type" value="Genomic_DNA"/>
</dbReference>
<keyword evidence="5 10" id="KW-0378">Hydrolase</keyword>
<gene>
    <name evidence="12" type="ORF">PBRA_002837</name>
    <name evidence="13" type="ORF">PLBR_LOCUS2190</name>
</gene>
<keyword evidence="4 10" id="KW-0812">Transmembrane</keyword>
<feature type="transmembrane region" description="Helical" evidence="10">
    <location>
        <begin position="797"/>
        <end position="817"/>
    </location>
</feature>
<feature type="transmembrane region" description="Helical" evidence="10">
    <location>
        <begin position="716"/>
        <end position="732"/>
    </location>
</feature>
<dbReference type="AlphaFoldDB" id="A0A0G4J5M8"/>
<dbReference type="InterPro" id="IPR039529">
    <property type="entry name" value="PGAP1/BST1"/>
</dbReference>
<dbReference type="OrthoDB" id="348976at2759"/>
<keyword evidence="9 10" id="KW-0472">Membrane</keyword>
<dbReference type="Gene3D" id="3.40.50.1820">
    <property type="entry name" value="alpha/beta hydrolase"/>
    <property type="match status" value="1"/>
</dbReference>
<evidence type="ECO:0000256" key="2">
    <source>
        <dbReference type="ARBA" id="ARBA00006931"/>
    </source>
</evidence>
<evidence type="ECO:0000256" key="7">
    <source>
        <dbReference type="ARBA" id="ARBA00022927"/>
    </source>
</evidence>
<reference evidence="13 15" key="2">
    <citation type="submission" date="2018-03" db="EMBL/GenBank/DDBJ databases">
        <authorList>
            <person name="Fogelqvist J."/>
        </authorList>
    </citation>
    <scope>NUCLEOTIDE SEQUENCE [LARGE SCALE GENOMIC DNA]</scope>
</reference>
<feature type="transmembrane region" description="Helical" evidence="10">
    <location>
        <begin position="674"/>
        <end position="696"/>
    </location>
</feature>
<comment type="subcellular location">
    <subcellularLocation>
        <location evidence="1">Endoplasmic reticulum membrane</location>
        <topology evidence="1">Multi-pass membrane protein</topology>
    </subcellularLocation>
</comment>
<feature type="transmembrane region" description="Helical" evidence="10">
    <location>
        <begin position="21"/>
        <end position="47"/>
    </location>
</feature>
<evidence type="ECO:0000256" key="5">
    <source>
        <dbReference type="ARBA" id="ARBA00022801"/>
    </source>
</evidence>
<dbReference type="STRING" id="37360.A0A0G4J5M8"/>
<comment type="function">
    <text evidence="10">Involved in inositol deacylation of GPI-anchored proteins which plays important roles in the quality control and ER-associated degradation of GPI-anchored proteins.</text>
</comment>
<keyword evidence="14" id="KW-1185">Reference proteome</keyword>
<dbReference type="EMBL" id="CDSF01000133">
    <property type="protein sequence ID" value="CEP02870.1"/>
    <property type="molecule type" value="Genomic_DNA"/>
</dbReference>
<evidence type="ECO:0000256" key="3">
    <source>
        <dbReference type="ARBA" id="ARBA00022448"/>
    </source>
</evidence>
<evidence type="ECO:0000313" key="13">
    <source>
        <dbReference type="EMBL" id="SPQ94975.1"/>
    </source>
</evidence>
<keyword evidence="3 10" id="KW-0813">Transport</keyword>
<accession>A0A0G4J5M8</accession>
<evidence type="ECO:0000256" key="10">
    <source>
        <dbReference type="RuleBase" id="RU365011"/>
    </source>
</evidence>
<dbReference type="GO" id="GO:0006505">
    <property type="term" value="P:GPI anchor metabolic process"/>
    <property type="evidence" value="ECO:0007669"/>
    <property type="project" value="TreeGrafter"/>
</dbReference>
<evidence type="ECO:0000256" key="1">
    <source>
        <dbReference type="ARBA" id="ARBA00004477"/>
    </source>
</evidence>
<organism evidence="12 14">
    <name type="scientific">Plasmodiophora brassicae</name>
    <name type="common">Clubroot disease agent</name>
    <dbReference type="NCBI Taxonomy" id="37360"/>
    <lineage>
        <taxon>Eukaryota</taxon>
        <taxon>Sar</taxon>
        <taxon>Rhizaria</taxon>
        <taxon>Endomyxa</taxon>
        <taxon>Phytomyxea</taxon>
        <taxon>Plasmodiophorida</taxon>
        <taxon>Plasmodiophoridae</taxon>
        <taxon>Plasmodiophora</taxon>
    </lineage>
</organism>
<feature type="transmembrane region" description="Helical" evidence="10">
    <location>
        <begin position="637"/>
        <end position="654"/>
    </location>
</feature>
<dbReference type="InterPro" id="IPR012908">
    <property type="entry name" value="PGAP1-ab_dom-like"/>
</dbReference>
<feature type="transmembrane region" description="Helical" evidence="10">
    <location>
        <begin position="847"/>
        <end position="865"/>
    </location>
</feature>
<name>A0A0G4J5M8_PLABS</name>
<dbReference type="GO" id="GO:0006888">
    <property type="term" value="P:endoplasmic reticulum to Golgi vesicle-mediated transport"/>
    <property type="evidence" value="ECO:0007669"/>
    <property type="project" value="TreeGrafter"/>
</dbReference>
<evidence type="ECO:0000259" key="11">
    <source>
        <dbReference type="Pfam" id="PF07819"/>
    </source>
</evidence>
<evidence type="ECO:0000313" key="15">
    <source>
        <dbReference type="Proteomes" id="UP000290189"/>
    </source>
</evidence>
<comment type="similarity">
    <text evidence="2 10">Belongs to the GPI inositol-deacylase family.</text>
</comment>
<evidence type="ECO:0000256" key="9">
    <source>
        <dbReference type="ARBA" id="ARBA00023136"/>
    </source>
</evidence>
<evidence type="ECO:0000256" key="4">
    <source>
        <dbReference type="ARBA" id="ARBA00022692"/>
    </source>
</evidence>
<evidence type="ECO:0000256" key="6">
    <source>
        <dbReference type="ARBA" id="ARBA00022824"/>
    </source>
</evidence>
<sequence>MADSRLSGSHVRRIEGHVPGWRRGASAAAVACIVAGVVLVALAYVLASPPSGLCQMSYSKPRYARTILPSSATIDRLPSTYALYTYTDGFAQYTMSPESDSLTIIVFFPGNVGSYKQYRSIASRIIRYIPEGMLRDAVEHYTFDFGEEFSALSALSLQSQVEFASATLTALVQSRITALDIDRSTVSVILIGHSMGGSVATALFMMPDFPAELVSAIYILGSPLRAPVLTTEFALHDFYHAHRRFWTSATATGGSPVLQDILCVSVSGGTGDLMVESSLSDMTGIFNGRHSISVEASQIPDVDVPVEHQVLVWCSELVEVISNSVLTMIDLDAESPHDRVLRRGRLASAELSRFSYRWHRTLRNVVERQLSASLASPASDTSNFDLTMSSCIIFSNVRHASVEVCKQGVCNAVSGFPEADFRDSRSGRRYVAFLLSEHLLGFDEILFMVPPFNRTASWEPRVWGTFHRTSLPVHRHWGSFVVDTTSIVLVAIDNPLRTDLFCEVAIHVLQCETKKHDAPIHAVGLISSDNRGLHQGAVVHEGADKAVRFYRTATDTSKIIAMFSLDPQCRYKLSMQPQTVRSSLSTLFHDFPIVPQLFIAFLFALLSFQTIFVHWYMLQRDPKRGFWLREIVLRNSFRIACADMVVAIILPTILDFRIPDRGPASSIPIPTTQSVWALLSSCTAAVALFDAILDYVSRFTLSYANKWELVPSRRQTILVSVFCASFPLYFLVSPGLYSVIAVATATLDFLVLSGHDLVAPRALRATWLLVHFGLLQSCIPRWSAYTIPNPLSSVSNLFAFIVFLLTNWTFIIGPAILSPFAFHWTVPGCMATFSLTVLTWAPRSIAIFPAVTVSIWCFAAALYAARDYGRRAHNE</sequence>
<feature type="transmembrane region" description="Helical" evidence="10">
    <location>
        <begin position="765"/>
        <end position="785"/>
    </location>
</feature>
<keyword evidence="13" id="KW-0496">Mitochondrion</keyword>
<dbReference type="Proteomes" id="UP000039324">
    <property type="component" value="Unassembled WGS sequence"/>
</dbReference>
<dbReference type="GO" id="GO:0015031">
    <property type="term" value="P:protein transport"/>
    <property type="evidence" value="ECO:0007669"/>
    <property type="project" value="UniProtKB-KW"/>
</dbReference>
<keyword evidence="6 10" id="KW-0256">Endoplasmic reticulum</keyword>
<reference evidence="12 14" key="1">
    <citation type="submission" date="2015-02" db="EMBL/GenBank/DDBJ databases">
        <authorList>
            <person name="Chooi Y.-H."/>
        </authorList>
    </citation>
    <scope>NUCLEOTIDE SEQUENCE [LARGE SCALE GENOMIC DNA]</scope>
    <source>
        <strain evidence="12">E3</strain>
    </source>
</reference>
<evidence type="ECO:0000256" key="8">
    <source>
        <dbReference type="ARBA" id="ARBA00022989"/>
    </source>
</evidence>
<dbReference type="GO" id="GO:0005789">
    <property type="term" value="C:endoplasmic reticulum membrane"/>
    <property type="evidence" value="ECO:0007669"/>
    <property type="project" value="UniProtKB-SubCell"/>
</dbReference>
<keyword evidence="8 10" id="KW-1133">Transmembrane helix</keyword>
<dbReference type="Proteomes" id="UP000290189">
    <property type="component" value="Unassembled WGS sequence"/>
</dbReference>
<protein>
    <recommendedName>
        <fullName evidence="10">GPI inositol-deacylase</fullName>
        <ecNumber evidence="10">3.1.-.-</ecNumber>
    </recommendedName>
</protein>
<dbReference type="Pfam" id="PF07819">
    <property type="entry name" value="PGAP1"/>
    <property type="match status" value="1"/>
</dbReference>
<dbReference type="EC" id="3.1.-.-" evidence="10"/>
<evidence type="ECO:0000313" key="12">
    <source>
        <dbReference type="EMBL" id="CEP02870.1"/>
    </source>
</evidence>
<dbReference type="PANTHER" id="PTHR15495:SF7">
    <property type="entry name" value="GPI INOSITOL-DEACYLASE"/>
    <property type="match status" value="1"/>
</dbReference>
<feature type="transmembrane region" description="Helical" evidence="10">
    <location>
        <begin position="597"/>
        <end position="616"/>
    </location>
</feature>
<geneLocation type="mitochondrion" evidence="13"/>